<evidence type="ECO:0000313" key="2">
    <source>
        <dbReference type="EMBL" id="CAD8128725.1"/>
    </source>
</evidence>
<accession>A0A8S1RPJ7</accession>
<reference evidence="2" key="1">
    <citation type="submission" date="2021-01" db="EMBL/GenBank/DDBJ databases">
        <authorList>
            <consortium name="Genoscope - CEA"/>
            <person name="William W."/>
        </authorList>
    </citation>
    <scope>NUCLEOTIDE SEQUENCE</scope>
</reference>
<gene>
    <name evidence="2" type="ORF">PSON_ATCC_30995.1.T1940037</name>
</gene>
<dbReference type="AlphaFoldDB" id="A0A8S1RPJ7"/>
<keyword evidence="3" id="KW-1185">Reference proteome</keyword>
<keyword evidence="1" id="KW-0732">Signal</keyword>
<evidence type="ECO:0000313" key="3">
    <source>
        <dbReference type="Proteomes" id="UP000692954"/>
    </source>
</evidence>
<feature type="chain" id="PRO_5035746729" evidence="1">
    <location>
        <begin position="19"/>
        <end position="133"/>
    </location>
</feature>
<protein>
    <submittedName>
        <fullName evidence="2">Uncharacterized protein</fullName>
    </submittedName>
</protein>
<name>A0A8S1RPJ7_9CILI</name>
<feature type="signal peptide" evidence="1">
    <location>
        <begin position="1"/>
        <end position="18"/>
    </location>
</feature>
<comment type="caution">
    <text evidence="2">The sequence shown here is derived from an EMBL/GenBank/DDBJ whole genome shotgun (WGS) entry which is preliminary data.</text>
</comment>
<proteinExistence type="predicted"/>
<evidence type="ECO:0000256" key="1">
    <source>
        <dbReference type="SAM" id="SignalP"/>
    </source>
</evidence>
<organism evidence="2 3">
    <name type="scientific">Paramecium sonneborni</name>
    <dbReference type="NCBI Taxonomy" id="65129"/>
    <lineage>
        <taxon>Eukaryota</taxon>
        <taxon>Sar</taxon>
        <taxon>Alveolata</taxon>
        <taxon>Ciliophora</taxon>
        <taxon>Intramacronucleata</taxon>
        <taxon>Oligohymenophorea</taxon>
        <taxon>Peniculida</taxon>
        <taxon>Parameciidae</taxon>
        <taxon>Paramecium</taxon>
    </lineage>
</organism>
<dbReference type="Proteomes" id="UP000692954">
    <property type="component" value="Unassembled WGS sequence"/>
</dbReference>
<dbReference type="EMBL" id="CAJJDN010000194">
    <property type="protein sequence ID" value="CAD8128725.1"/>
    <property type="molecule type" value="Genomic_DNA"/>
</dbReference>
<sequence length="133" mass="15949">MKIFISINFLFYYFYCICEQVIPQTGKICFAFEYCWVGNGFRAMVIQNGYRNVDNGQGTYLLRYSSSSFFYHSNNTQGKPFEFKVNDLVIVEMSLEQKYIKWSKKNSQDYLITKIDTSQFYIFIHVCFWKIQE</sequence>